<feature type="region of interest" description="Disordered" evidence="1">
    <location>
        <begin position="34"/>
        <end position="56"/>
    </location>
</feature>
<evidence type="ECO:0000259" key="2">
    <source>
        <dbReference type="Pfam" id="PF12706"/>
    </source>
</evidence>
<sequence length="492" mass="54060">MSPLQFLFLGTGTSTGLPLTPCLTLSHSYPEAFTSHVPRPTPPPPGTSAPPGHYDPAGPWPRNITCACCRNAVDPDVPEGWKNKRGNTSAIVRQKDQNGQWRNILVDCGKTFLEQARRFFPRWGVQTIDAVLLTHGHADAYFGLDDLREWCVRQRRAIPIYLDRPTYDIVAKSFPYLVDTSKASGGGDVPTLKWNIIGEMDSFDVCGMPVKSFPVHHGIYFSDPPTKSSASSLFPSAQTPKRPEPHPLICLAFMFDDKVLYMGDVSEVPERTWEALGARKRRGSTSGREADAPLAKSKGGVLSRLIPGKHPLPTPETTPPPTVSPRKEKDALPTTAPSEVNGNDESLQTGDSGSNRAHLPVFIVDALWPLRSHASHFSLSQALSTALELKASMTYTIGSTHPTTHFMWEEVCRSFNGLDGQRSDHPDAEVSRGLVKRVKGDGQFNGSDKLAERWAQYGGRIEPGWDGLVLQVEDDGDWKEITEPLGFDRGGM</sequence>
<organism evidence="3 4">
    <name type="scientific">Papiliotrema laurentii</name>
    <name type="common">Cryptococcus laurentii</name>
    <dbReference type="NCBI Taxonomy" id="5418"/>
    <lineage>
        <taxon>Eukaryota</taxon>
        <taxon>Fungi</taxon>
        <taxon>Dikarya</taxon>
        <taxon>Basidiomycota</taxon>
        <taxon>Agaricomycotina</taxon>
        <taxon>Tremellomycetes</taxon>
        <taxon>Tremellales</taxon>
        <taxon>Rhynchogastremaceae</taxon>
        <taxon>Papiliotrema</taxon>
    </lineage>
</organism>
<feature type="domain" description="Metallo-beta-lactamase" evidence="2">
    <location>
        <begin position="102"/>
        <end position="277"/>
    </location>
</feature>
<name>A0AAD9FIU4_PAPLA</name>
<dbReference type="Gene3D" id="3.60.15.10">
    <property type="entry name" value="Ribonuclease Z/Hydroxyacylglutathione hydrolase-like"/>
    <property type="match status" value="1"/>
</dbReference>
<evidence type="ECO:0000313" key="3">
    <source>
        <dbReference type="EMBL" id="KAK1920950.1"/>
    </source>
</evidence>
<dbReference type="InterPro" id="IPR036866">
    <property type="entry name" value="RibonucZ/Hydroxyglut_hydro"/>
</dbReference>
<proteinExistence type="predicted"/>
<dbReference type="Pfam" id="PF12706">
    <property type="entry name" value="Lactamase_B_2"/>
    <property type="match status" value="1"/>
</dbReference>
<keyword evidence="4" id="KW-1185">Reference proteome</keyword>
<protein>
    <submittedName>
        <fullName evidence="3">Beta-lactamase-like protein</fullName>
    </submittedName>
</protein>
<dbReference type="AlphaFoldDB" id="A0AAD9FIU4"/>
<feature type="compositionally biased region" description="Pro residues" evidence="1">
    <location>
        <begin position="39"/>
        <end position="48"/>
    </location>
</feature>
<dbReference type="PANTHER" id="PTHR42663:SF6">
    <property type="entry name" value="HYDROLASE C777.06C-RELATED"/>
    <property type="match status" value="1"/>
</dbReference>
<dbReference type="InterPro" id="IPR001279">
    <property type="entry name" value="Metallo-B-lactamas"/>
</dbReference>
<accession>A0AAD9FIU4</accession>
<feature type="compositionally biased region" description="Pro residues" evidence="1">
    <location>
        <begin position="310"/>
        <end position="323"/>
    </location>
</feature>
<dbReference type="CDD" id="cd16279">
    <property type="entry name" value="metallo-hydrolase-like_MBL-fold"/>
    <property type="match status" value="1"/>
</dbReference>
<feature type="compositionally biased region" description="Polar residues" evidence="1">
    <location>
        <begin position="335"/>
        <end position="355"/>
    </location>
</feature>
<dbReference type="EMBL" id="JAODAN010000012">
    <property type="protein sequence ID" value="KAK1920950.1"/>
    <property type="molecule type" value="Genomic_DNA"/>
</dbReference>
<dbReference type="SUPFAM" id="SSF56281">
    <property type="entry name" value="Metallo-hydrolase/oxidoreductase"/>
    <property type="match status" value="1"/>
</dbReference>
<feature type="region of interest" description="Disordered" evidence="1">
    <location>
        <begin position="277"/>
        <end position="355"/>
    </location>
</feature>
<reference evidence="3" key="1">
    <citation type="submission" date="2023-02" db="EMBL/GenBank/DDBJ databases">
        <title>Identification and recombinant expression of a fungal hydrolase from Papiliotrema laurentii that hydrolyzes apple cutin and clears colloidal polyester polyurethane.</title>
        <authorList>
            <consortium name="DOE Joint Genome Institute"/>
            <person name="Roman V.A."/>
            <person name="Bojanowski C."/>
            <person name="Crable B.R."/>
            <person name="Wagner D.N."/>
            <person name="Hung C.S."/>
            <person name="Nadeau L.J."/>
            <person name="Schratz L."/>
            <person name="Haridas S."/>
            <person name="Pangilinan J."/>
            <person name="Lipzen A."/>
            <person name="Na H."/>
            <person name="Yan M."/>
            <person name="Ng V."/>
            <person name="Grigoriev I.V."/>
            <person name="Spatafora J.W."/>
            <person name="Barlow D."/>
            <person name="Biffinger J."/>
            <person name="Kelley-Loughnane N."/>
            <person name="Varaljay V.A."/>
            <person name="Crookes-Goodson W.J."/>
        </authorList>
    </citation>
    <scope>NUCLEOTIDE SEQUENCE</scope>
    <source>
        <strain evidence="3">5307AH</strain>
    </source>
</reference>
<gene>
    <name evidence="3" type="ORF">DB88DRAFT_501636</name>
</gene>
<evidence type="ECO:0000313" key="4">
    <source>
        <dbReference type="Proteomes" id="UP001182556"/>
    </source>
</evidence>
<comment type="caution">
    <text evidence="3">The sequence shown here is derived from an EMBL/GenBank/DDBJ whole genome shotgun (WGS) entry which is preliminary data.</text>
</comment>
<dbReference type="PANTHER" id="PTHR42663">
    <property type="entry name" value="HYDROLASE C777.06C-RELATED-RELATED"/>
    <property type="match status" value="1"/>
</dbReference>
<dbReference type="Proteomes" id="UP001182556">
    <property type="component" value="Unassembled WGS sequence"/>
</dbReference>
<evidence type="ECO:0000256" key="1">
    <source>
        <dbReference type="SAM" id="MobiDB-lite"/>
    </source>
</evidence>